<protein>
    <submittedName>
        <fullName evidence="3">Uncharacterized protein</fullName>
    </submittedName>
</protein>
<sequence>MSITDVTYFLYIELLICWNFNLFVSIFNLHILTVYLLYVFFMFLSIYYFFYYLFRKHKYIKIYICAGK</sequence>
<keyword evidence="1" id="KW-0472">Membrane</keyword>
<evidence type="ECO:0000313" key="3">
    <source>
        <dbReference type="WBParaSite" id="SPAL_0000121200.1"/>
    </source>
</evidence>
<organism evidence="2 3">
    <name type="scientific">Strongyloides papillosus</name>
    <name type="common">Intestinal threadworm</name>
    <dbReference type="NCBI Taxonomy" id="174720"/>
    <lineage>
        <taxon>Eukaryota</taxon>
        <taxon>Metazoa</taxon>
        <taxon>Ecdysozoa</taxon>
        <taxon>Nematoda</taxon>
        <taxon>Chromadorea</taxon>
        <taxon>Rhabditida</taxon>
        <taxon>Tylenchina</taxon>
        <taxon>Panagrolaimomorpha</taxon>
        <taxon>Strongyloidoidea</taxon>
        <taxon>Strongyloididae</taxon>
        <taxon>Strongyloides</taxon>
    </lineage>
</organism>
<reference evidence="3" key="1">
    <citation type="submission" date="2017-02" db="UniProtKB">
        <authorList>
            <consortium name="WormBaseParasite"/>
        </authorList>
    </citation>
    <scope>IDENTIFICATION</scope>
</reference>
<proteinExistence type="predicted"/>
<dbReference type="AlphaFoldDB" id="A0A0N5B565"/>
<evidence type="ECO:0000313" key="2">
    <source>
        <dbReference type="Proteomes" id="UP000046392"/>
    </source>
</evidence>
<name>A0A0N5B565_STREA</name>
<feature type="transmembrane region" description="Helical" evidence="1">
    <location>
        <begin position="35"/>
        <end position="54"/>
    </location>
</feature>
<keyword evidence="1" id="KW-1133">Transmembrane helix</keyword>
<accession>A0A0N5B565</accession>
<dbReference type="WBParaSite" id="SPAL_0000121200.1">
    <property type="protein sequence ID" value="SPAL_0000121200.1"/>
    <property type="gene ID" value="SPAL_0000121200"/>
</dbReference>
<evidence type="ECO:0000256" key="1">
    <source>
        <dbReference type="SAM" id="Phobius"/>
    </source>
</evidence>
<keyword evidence="2" id="KW-1185">Reference proteome</keyword>
<keyword evidence="1" id="KW-0812">Transmembrane</keyword>
<feature type="transmembrane region" description="Helical" evidence="1">
    <location>
        <begin position="7"/>
        <end position="29"/>
    </location>
</feature>
<dbReference type="Proteomes" id="UP000046392">
    <property type="component" value="Unplaced"/>
</dbReference>